<evidence type="ECO:0000256" key="1">
    <source>
        <dbReference type="SAM" id="MobiDB-lite"/>
    </source>
</evidence>
<dbReference type="InterPro" id="IPR044821">
    <property type="entry name" value="At1g28695/At4g15970-like"/>
</dbReference>
<proteinExistence type="predicted"/>
<feature type="compositionally biased region" description="Polar residues" evidence="1">
    <location>
        <begin position="1"/>
        <end position="20"/>
    </location>
</feature>
<protein>
    <recommendedName>
        <fullName evidence="2">Nucleotide-diphospho-sugar transferase domain-containing protein</fullName>
    </recommendedName>
</protein>
<name>A0A453GBS5_AEGTS</name>
<dbReference type="EnsemblPlants" id="AET3Gv20952500.3">
    <property type="protein sequence ID" value="AET3Gv20952500.3"/>
    <property type="gene ID" value="AET3Gv20952500"/>
</dbReference>
<dbReference type="AlphaFoldDB" id="A0A453GBS5"/>
<reference evidence="3" key="5">
    <citation type="journal article" date="2021" name="G3 (Bethesda)">
        <title>Aegilops tauschii genome assembly Aet v5.0 features greater sequence contiguity and improved annotation.</title>
        <authorList>
            <person name="Wang L."/>
            <person name="Zhu T."/>
            <person name="Rodriguez J.C."/>
            <person name="Deal K.R."/>
            <person name="Dubcovsky J."/>
            <person name="McGuire P.E."/>
            <person name="Lux T."/>
            <person name="Spannagl M."/>
            <person name="Mayer K.F.X."/>
            <person name="Baldrich P."/>
            <person name="Meyers B.C."/>
            <person name="Huo N."/>
            <person name="Gu Y.Q."/>
            <person name="Zhou H."/>
            <person name="Devos K.M."/>
            <person name="Bennetzen J.L."/>
            <person name="Unver T."/>
            <person name="Budak H."/>
            <person name="Gulick P.J."/>
            <person name="Galiba G."/>
            <person name="Kalapos B."/>
            <person name="Nelson D.R."/>
            <person name="Li P."/>
            <person name="You F.M."/>
            <person name="Luo M.C."/>
            <person name="Dvorak J."/>
        </authorList>
    </citation>
    <scope>NUCLEOTIDE SEQUENCE [LARGE SCALE GENOMIC DNA]</scope>
    <source>
        <strain evidence="3">cv. AL8/78</strain>
    </source>
</reference>
<dbReference type="Pfam" id="PF03407">
    <property type="entry name" value="Nucleotid_trans"/>
    <property type="match status" value="1"/>
</dbReference>
<dbReference type="PANTHER" id="PTHR46038:SF31">
    <property type="entry name" value="NUCLEOTIDE-DIPHOSPHO-SUGAR TRANSFERASE DOMAIN-CONTAINING PROTEIN"/>
    <property type="match status" value="1"/>
</dbReference>
<dbReference type="InterPro" id="IPR005069">
    <property type="entry name" value="Nucl-diP-sugar_transferase"/>
</dbReference>
<dbReference type="STRING" id="200361.A0A453GBS5"/>
<evidence type="ECO:0000313" key="3">
    <source>
        <dbReference type="EnsemblPlants" id="AET3Gv20952500.3"/>
    </source>
</evidence>
<evidence type="ECO:0000259" key="2">
    <source>
        <dbReference type="Pfam" id="PF03407"/>
    </source>
</evidence>
<reference evidence="4" key="1">
    <citation type="journal article" date="2014" name="Science">
        <title>Ancient hybridizations among the ancestral genomes of bread wheat.</title>
        <authorList>
            <consortium name="International Wheat Genome Sequencing Consortium,"/>
            <person name="Marcussen T."/>
            <person name="Sandve S.R."/>
            <person name="Heier L."/>
            <person name="Spannagl M."/>
            <person name="Pfeifer M."/>
            <person name="Jakobsen K.S."/>
            <person name="Wulff B.B."/>
            <person name="Steuernagel B."/>
            <person name="Mayer K.F."/>
            <person name="Olsen O.A."/>
        </authorList>
    </citation>
    <scope>NUCLEOTIDE SEQUENCE [LARGE SCALE GENOMIC DNA]</scope>
    <source>
        <strain evidence="4">cv. AL8/78</strain>
    </source>
</reference>
<evidence type="ECO:0000313" key="4">
    <source>
        <dbReference type="Proteomes" id="UP000015105"/>
    </source>
</evidence>
<sequence length="418" mass="46167">SSISPYGSLQQVRPPTSTDRSGAIGMGGLRSTQHDCGGGVSHSLSFLLGALLPTVLLFFLASDRVDEQLSSISTFRFGNGSAAHQLTSHAASLPTDVGDGADEKVRVVQLQSTMPAMAGRLTDLHAQEESFPGLAELLPRVAMDDGTVIITSVNEAFARPGSLLDLFRGSFRDGEGIAHLLNHTLIVAADPGALALCEAVHPHCYLLQVMAAGVSSANGFLTRSYLELVWSKLTFQHRVLQLGYNYLYTDLDVMWLRNPFRHISLYADMAISTDRFNGDAEDLTNAPNTGFYYVRSTNRTVEMLRRWRAARSRFRPKAHDQEVFEAIKGEFVGGELQIKLVFLDTALFDGFCEYHGEMDRVCTMHANCCLRLVTKLHDLRNVVADWKRYSSLTPPEKMSSKLRWTYPAKCAATMKIPA</sequence>
<dbReference type="PANTHER" id="PTHR46038">
    <property type="entry name" value="EXPRESSED PROTEIN-RELATED"/>
    <property type="match status" value="1"/>
</dbReference>
<reference evidence="4" key="2">
    <citation type="journal article" date="2017" name="Nat. Plants">
        <title>The Aegilops tauschii genome reveals multiple impacts of transposons.</title>
        <authorList>
            <person name="Zhao G."/>
            <person name="Zou C."/>
            <person name="Li K."/>
            <person name="Wang K."/>
            <person name="Li T."/>
            <person name="Gao L."/>
            <person name="Zhang X."/>
            <person name="Wang H."/>
            <person name="Yang Z."/>
            <person name="Liu X."/>
            <person name="Jiang W."/>
            <person name="Mao L."/>
            <person name="Kong X."/>
            <person name="Jiao Y."/>
            <person name="Jia J."/>
        </authorList>
    </citation>
    <scope>NUCLEOTIDE SEQUENCE [LARGE SCALE GENOMIC DNA]</scope>
    <source>
        <strain evidence="4">cv. AL8/78</strain>
    </source>
</reference>
<feature type="region of interest" description="Disordered" evidence="1">
    <location>
        <begin position="1"/>
        <end position="29"/>
    </location>
</feature>
<organism evidence="3 4">
    <name type="scientific">Aegilops tauschii subsp. strangulata</name>
    <name type="common">Goatgrass</name>
    <dbReference type="NCBI Taxonomy" id="200361"/>
    <lineage>
        <taxon>Eukaryota</taxon>
        <taxon>Viridiplantae</taxon>
        <taxon>Streptophyta</taxon>
        <taxon>Embryophyta</taxon>
        <taxon>Tracheophyta</taxon>
        <taxon>Spermatophyta</taxon>
        <taxon>Magnoliopsida</taxon>
        <taxon>Liliopsida</taxon>
        <taxon>Poales</taxon>
        <taxon>Poaceae</taxon>
        <taxon>BOP clade</taxon>
        <taxon>Pooideae</taxon>
        <taxon>Triticodae</taxon>
        <taxon>Triticeae</taxon>
        <taxon>Triticinae</taxon>
        <taxon>Aegilops</taxon>
    </lineage>
</organism>
<keyword evidence="4" id="KW-1185">Reference proteome</keyword>
<feature type="domain" description="Nucleotide-diphospho-sugar transferase" evidence="2">
    <location>
        <begin position="179"/>
        <end position="379"/>
    </location>
</feature>
<dbReference type="Proteomes" id="UP000015105">
    <property type="component" value="Chromosome 3D"/>
</dbReference>
<dbReference type="Gramene" id="AET3Gv20952500.3">
    <property type="protein sequence ID" value="AET3Gv20952500.3"/>
    <property type="gene ID" value="AET3Gv20952500"/>
</dbReference>
<reference evidence="3" key="4">
    <citation type="submission" date="2019-03" db="UniProtKB">
        <authorList>
            <consortium name="EnsemblPlants"/>
        </authorList>
    </citation>
    <scope>IDENTIFICATION</scope>
</reference>
<accession>A0A453GBS5</accession>
<reference evidence="3" key="3">
    <citation type="journal article" date="2017" name="Nature">
        <title>Genome sequence of the progenitor of the wheat D genome Aegilops tauschii.</title>
        <authorList>
            <person name="Luo M.C."/>
            <person name="Gu Y.Q."/>
            <person name="Puiu D."/>
            <person name="Wang H."/>
            <person name="Twardziok S.O."/>
            <person name="Deal K.R."/>
            <person name="Huo N."/>
            <person name="Zhu T."/>
            <person name="Wang L."/>
            <person name="Wang Y."/>
            <person name="McGuire P.E."/>
            <person name="Liu S."/>
            <person name="Long H."/>
            <person name="Ramasamy R.K."/>
            <person name="Rodriguez J.C."/>
            <person name="Van S.L."/>
            <person name="Yuan L."/>
            <person name="Wang Z."/>
            <person name="Xia Z."/>
            <person name="Xiao L."/>
            <person name="Anderson O.D."/>
            <person name="Ouyang S."/>
            <person name="Liang Y."/>
            <person name="Zimin A.V."/>
            <person name="Pertea G."/>
            <person name="Qi P."/>
            <person name="Bennetzen J.L."/>
            <person name="Dai X."/>
            <person name="Dawson M.W."/>
            <person name="Muller H.G."/>
            <person name="Kugler K."/>
            <person name="Rivarola-Duarte L."/>
            <person name="Spannagl M."/>
            <person name="Mayer K.F.X."/>
            <person name="Lu F.H."/>
            <person name="Bevan M.W."/>
            <person name="Leroy P."/>
            <person name="Li P."/>
            <person name="You F.M."/>
            <person name="Sun Q."/>
            <person name="Liu Z."/>
            <person name="Lyons E."/>
            <person name="Wicker T."/>
            <person name="Salzberg S.L."/>
            <person name="Devos K.M."/>
            <person name="Dvorak J."/>
        </authorList>
    </citation>
    <scope>NUCLEOTIDE SEQUENCE [LARGE SCALE GENOMIC DNA]</scope>
    <source>
        <strain evidence="3">cv. AL8/78</strain>
    </source>
</reference>